<keyword evidence="2" id="KW-1185">Reference proteome</keyword>
<protein>
    <submittedName>
        <fullName evidence="1">Uncharacterized protein</fullName>
    </submittedName>
</protein>
<evidence type="ECO:0000313" key="1">
    <source>
        <dbReference type="EMBL" id="KAF9649873.1"/>
    </source>
</evidence>
<gene>
    <name evidence="1" type="ORF">BDM02DRAFT_3113128</name>
</gene>
<organism evidence="1 2">
    <name type="scientific">Thelephora ganbajun</name>
    <name type="common">Ganba fungus</name>
    <dbReference type="NCBI Taxonomy" id="370292"/>
    <lineage>
        <taxon>Eukaryota</taxon>
        <taxon>Fungi</taxon>
        <taxon>Dikarya</taxon>
        <taxon>Basidiomycota</taxon>
        <taxon>Agaricomycotina</taxon>
        <taxon>Agaricomycetes</taxon>
        <taxon>Thelephorales</taxon>
        <taxon>Thelephoraceae</taxon>
        <taxon>Thelephora</taxon>
    </lineage>
</organism>
<reference evidence="1" key="2">
    <citation type="journal article" date="2020" name="Nat. Commun.">
        <title>Large-scale genome sequencing of mycorrhizal fungi provides insights into the early evolution of symbiotic traits.</title>
        <authorList>
            <person name="Miyauchi S."/>
            <person name="Kiss E."/>
            <person name="Kuo A."/>
            <person name="Drula E."/>
            <person name="Kohler A."/>
            <person name="Sanchez-Garcia M."/>
            <person name="Morin E."/>
            <person name="Andreopoulos B."/>
            <person name="Barry K.W."/>
            <person name="Bonito G."/>
            <person name="Buee M."/>
            <person name="Carver A."/>
            <person name="Chen C."/>
            <person name="Cichocki N."/>
            <person name="Clum A."/>
            <person name="Culley D."/>
            <person name="Crous P.W."/>
            <person name="Fauchery L."/>
            <person name="Girlanda M."/>
            <person name="Hayes R.D."/>
            <person name="Keri Z."/>
            <person name="LaButti K."/>
            <person name="Lipzen A."/>
            <person name="Lombard V."/>
            <person name="Magnuson J."/>
            <person name="Maillard F."/>
            <person name="Murat C."/>
            <person name="Nolan M."/>
            <person name="Ohm R.A."/>
            <person name="Pangilinan J."/>
            <person name="Pereira M.F."/>
            <person name="Perotto S."/>
            <person name="Peter M."/>
            <person name="Pfister S."/>
            <person name="Riley R."/>
            <person name="Sitrit Y."/>
            <person name="Stielow J.B."/>
            <person name="Szollosi G."/>
            <person name="Zifcakova L."/>
            <person name="Stursova M."/>
            <person name="Spatafora J.W."/>
            <person name="Tedersoo L."/>
            <person name="Vaario L.M."/>
            <person name="Yamada A."/>
            <person name="Yan M."/>
            <person name="Wang P."/>
            <person name="Xu J."/>
            <person name="Bruns T."/>
            <person name="Baldrian P."/>
            <person name="Vilgalys R."/>
            <person name="Dunand C."/>
            <person name="Henrissat B."/>
            <person name="Grigoriev I.V."/>
            <person name="Hibbett D."/>
            <person name="Nagy L.G."/>
            <person name="Martin F.M."/>
        </authorList>
    </citation>
    <scope>NUCLEOTIDE SEQUENCE</scope>
    <source>
        <strain evidence="1">P2</strain>
    </source>
</reference>
<comment type="caution">
    <text evidence="1">The sequence shown here is derived from an EMBL/GenBank/DDBJ whole genome shotgun (WGS) entry which is preliminary data.</text>
</comment>
<proteinExistence type="predicted"/>
<name>A0ACB6ZKE8_THEGA</name>
<sequence length="565" mass="61661">MSPNTGGKNSVRRYLVWDGELGRPTQQHLSEGGLLPTIPTLTKGEACSECRRKKKRCDGTRPACSRCVKSRMGAACVYEVASNPISVLGEAAGPMRLSPPSQSVGLPDSAPPLTADSRSKSLSLDISDFEDPFSSDISTMPREKASLRFRIATFSHQYKLGILGNCAKEQAIILGDRSGTFVHPVYIDFAQLYGCRTYRLISGDRSLIGLETELGRQLMNALSEVDVHDVFNCAQAHLIVGVYFLVSSEVTIATRYIKHVASIIQRSPSDFFTPLSSASQGSTSLEPSEEVQERFALIAHIVNCRSLLRIHVLEKKIKTVHTDVMNDLPAPVAQGVLDVLNGLPNGPFSSLDSLFSVEFWEAKKSTIAPNPLTIGATTMLLAFAARSLVEPENKQVMSASDWSKSAENFVRTLSLHLERINEVLSCYIGLQDLGGCISIQGFNIIALVALAETYHHLSRTPAFRQTTEAQARCLTAMEHVVAAVEDLRNGNHLQKVHVYTGFSLCLAINICSREMAARHRMSPSDYPTFPHVCDLQGCLGVHVGPLTEAYQALSGITLQVQGSSR</sequence>
<reference evidence="1" key="1">
    <citation type="submission" date="2019-10" db="EMBL/GenBank/DDBJ databases">
        <authorList>
            <consortium name="DOE Joint Genome Institute"/>
            <person name="Kuo A."/>
            <person name="Miyauchi S."/>
            <person name="Kiss E."/>
            <person name="Drula E."/>
            <person name="Kohler A."/>
            <person name="Sanchez-Garcia M."/>
            <person name="Andreopoulos B."/>
            <person name="Barry K.W."/>
            <person name="Bonito G."/>
            <person name="Buee M."/>
            <person name="Carver A."/>
            <person name="Chen C."/>
            <person name="Cichocki N."/>
            <person name="Clum A."/>
            <person name="Culley D."/>
            <person name="Crous P.W."/>
            <person name="Fauchery L."/>
            <person name="Girlanda M."/>
            <person name="Hayes R."/>
            <person name="Keri Z."/>
            <person name="Labutti K."/>
            <person name="Lipzen A."/>
            <person name="Lombard V."/>
            <person name="Magnuson J."/>
            <person name="Maillard F."/>
            <person name="Morin E."/>
            <person name="Murat C."/>
            <person name="Nolan M."/>
            <person name="Ohm R."/>
            <person name="Pangilinan J."/>
            <person name="Pereira M."/>
            <person name="Perotto S."/>
            <person name="Peter M."/>
            <person name="Riley R."/>
            <person name="Sitrit Y."/>
            <person name="Stielow B."/>
            <person name="Szollosi G."/>
            <person name="Zifcakova L."/>
            <person name="Stursova M."/>
            <person name="Spatafora J.W."/>
            <person name="Tedersoo L."/>
            <person name="Vaario L.-M."/>
            <person name="Yamada A."/>
            <person name="Yan M."/>
            <person name="Wang P."/>
            <person name="Xu J."/>
            <person name="Bruns T."/>
            <person name="Baldrian P."/>
            <person name="Vilgalys R."/>
            <person name="Henrissat B."/>
            <person name="Grigoriev I.V."/>
            <person name="Hibbett D."/>
            <person name="Nagy L.G."/>
            <person name="Martin F.M."/>
        </authorList>
    </citation>
    <scope>NUCLEOTIDE SEQUENCE</scope>
    <source>
        <strain evidence="1">P2</strain>
    </source>
</reference>
<dbReference type="EMBL" id="MU117992">
    <property type="protein sequence ID" value="KAF9649873.1"/>
    <property type="molecule type" value="Genomic_DNA"/>
</dbReference>
<evidence type="ECO:0000313" key="2">
    <source>
        <dbReference type="Proteomes" id="UP000886501"/>
    </source>
</evidence>
<accession>A0ACB6ZKE8</accession>
<dbReference type="Proteomes" id="UP000886501">
    <property type="component" value="Unassembled WGS sequence"/>
</dbReference>